<protein>
    <recommendedName>
        <fullName evidence="3">FAD:protein FMN transferase</fullName>
        <ecNumber evidence="2">2.7.1.180</ecNumber>
    </recommendedName>
    <alternativeName>
        <fullName evidence="9">Flavin transferase</fullName>
    </alternativeName>
</protein>
<keyword evidence="6" id="KW-0479">Metal-binding</keyword>
<evidence type="ECO:0000256" key="3">
    <source>
        <dbReference type="ARBA" id="ARBA00016337"/>
    </source>
</evidence>
<sequence>MRDTRILMGMPITVDIGGASGAALVDTVFDYFEHIDRRFSTYRSDSEISAINRGDLPIRDWSGEMMEVLALAAQTKDQTDGYFDIRKPDGSLDPSGIVKGWAIRNAAGMVQRAGVGDFFIEAGGDIQSRGRNASGLDWSVGIRNPFNAEEIIKIVYPRGHGVATSGTYVRGQHIYNPLGTGDPITQIVSLTVIGPDVLEADRFATAAFAMGREGILFLEQAPGLEGYAVDGNRRATPTSGFGAFCQP</sequence>
<dbReference type="Pfam" id="PF02424">
    <property type="entry name" value="ApbE"/>
    <property type="match status" value="2"/>
</dbReference>
<dbReference type="Gene3D" id="3.10.520.10">
    <property type="entry name" value="ApbE-like domains"/>
    <property type="match status" value="2"/>
</dbReference>
<proteinExistence type="predicted"/>
<dbReference type="InterPro" id="IPR003374">
    <property type="entry name" value="ApbE-like_sf"/>
</dbReference>
<comment type="cofactor">
    <cofactor evidence="1">
        <name>Mg(2+)</name>
        <dbReference type="ChEBI" id="CHEBI:18420"/>
    </cofactor>
</comment>
<evidence type="ECO:0000256" key="6">
    <source>
        <dbReference type="ARBA" id="ARBA00022723"/>
    </source>
</evidence>
<dbReference type="EC" id="2.7.1.180" evidence="2"/>
<accession>A0A7G6STB9</accession>
<keyword evidence="5 11" id="KW-0808">Transferase</keyword>
<keyword evidence="8" id="KW-0460">Magnesium</keyword>
<dbReference type="GO" id="GO:0016740">
    <property type="term" value="F:transferase activity"/>
    <property type="evidence" value="ECO:0007669"/>
    <property type="project" value="UniProtKB-KW"/>
</dbReference>
<dbReference type="PANTHER" id="PTHR30040:SF2">
    <property type="entry name" value="FAD:PROTEIN FMN TRANSFERASE"/>
    <property type="match status" value="1"/>
</dbReference>
<dbReference type="Proteomes" id="UP000515465">
    <property type="component" value="Chromosome"/>
</dbReference>
<evidence type="ECO:0000256" key="7">
    <source>
        <dbReference type="ARBA" id="ARBA00022827"/>
    </source>
</evidence>
<evidence type="ECO:0000256" key="5">
    <source>
        <dbReference type="ARBA" id="ARBA00022679"/>
    </source>
</evidence>
<comment type="catalytic activity">
    <reaction evidence="10">
        <text>L-threonyl-[protein] + FAD = FMN-L-threonyl-[protein] + AMP + H(+)</text>
        <dbReference type="Rhea" id="RHEA:36847"/>
        <dbReference type="Rhea" id="RHEA-COMP:11060"/>
        <dbReference type="Rhea" id="RHEA-COMP:11061"/>
        <dbReference type="ChEBI" id="CHEBI:15378"/>
        <dbReference type="ChEBI" id="CHEBI:30013"/>
        <dbReference type="ChEBI" id="CHEBI:57692"/>
        <dbReference type="ChEBI" id="CHEBI:74257"/>
        <dbReference type="ChEBI" id="CHEBI:456215"/>
        <dbReference type="EC" id="2.7.1.180"/>
    </reaction>
</comment>
<reference evidence="12" key="1">
    <citation type="journal article" date="2020" name="Mol. Plant Microbe">
        <title>Rhizobial microsymbionts of the narrowly endemic Oxytropis species growing in Kamchatka are characterized by significant genetic diversity and possess a set of genes that are associated with T3SS and T6SS secretion systems and can affect the development of symbiosis.</title>
        <authorList>
            <person name="Safronova V."/>
            <person name="Guro P."/>
            <person name="Sazanova A."/>
            <person name="Kuznetsova I."/>
            <person name="Belimov A."/>
            <person name="Yakubov V."/>
            <person name="Chirak E."/>
            <person name="Afonin A."/>
            <person name="Gogolev Y."/>
            <person name="Andronov E."/>
            <person name="Tikhonovich I."/>
        </authorList>
    </citation>
    <scope>NUCLEOTIDE SEQUENCE [LARGE SCALE GENOMIC DNA]</scope>
    <source>
        <strain evidence="12">583</strain>
    </source>
</reference>
<evidence type="ECO:0000256" key="8">
    <source>
        <dbReference type="ARBA" id="ARBA00022842"/>
    </source>
</evidence>
<evidence type="ECO:0000256" key="1">
    <source>
        <dbReference type="ARBA" id="ARBA00001946"/>
    </source>
</evidence>
<name>A0A7G6STB9_9HYPH</name>
<dbReference type="EMBL" id="CP050296">
    <property type="protein sequence ID" value="QND57751.1"/>
    <property type="molecule type" value="Genomic_DNA"/>
</dbReference>
<dbReference type="AlphaFoldDB" id="A0A7G6STB9"/>
<evidence type="ECO:0000256" key="9">
    <source>
        <dbReference type="ARBA" id="ARBA00031306"/>
    </source>
</evidence>
<keyword evidence="7" id="KW-0274">FAD</keyword>
<dbReference type="GO" id="GO:0046872">
    <property type="term" value="F:metal ion binding"/>
    <property type="evidence" value="ECO:0007669"/>
    <property type="project" value="UniProtKB-KW"/>
</dbReference>
<keyword evidence="4" id="KW-0285">Flavoprotein</keyword>
<evidence type="ECO:0000313" key="12">
    <source>
        <dbReference type="Proteomes" id="UP000515465"/>
    </source>
</evidence>
<evidence type="ECO:0000256" key="2">
    <source>
        <dbReference type="ARBA" id="ARBA00011955"/>
    </source>
</evidence>
<evidence type="ECO:0000313" key="11">
    <source>
        <dbReference type="EMBL" id="QND57751.1"/>
    </source>
</evidence>
<dbReference type="SUPFAM" id="SSF143631">
    <property type="entry name" value="ApbE-like"/>
    <property type="match status" value="1"/>
</dbReference>
<gene>
    <name evidence="11" type="ORF">HB778_14920</name>
</gene>
<evidence type="ECO:0000256" key="4">
    <source>
        <dbReference type="ARBA" id="ARBA00022630"/>
    </source>
</evidence>
<evidence type="ECO:0000256" key="10">
    <source>
        <dbReference type="ARBA" id="ARBA00048540"/>
    </source>
</evidence>
<organism evidence="11 12">
    <name type="scientific">Mesorhizobium huakuii</name>
    <dbReference type="NCBI Taxonomy" id="28104"/>
    <lineage>
        <taxon>Bacteria</taxon>
        <taxon>Pseudomonadati</taxon>
        <taxon>Pseudomonadota</taxon>
        <taxon>Alphaproteobacteria</taxon>
        <taxon>Hyphomicrobiales</taxon>
        <taxon>Phyllobacteriaceae</taxon>
        <taxon>Mesorhizobium</taxon>
    </lineage>
</organism>
<dbReference type="InterPro" id="IPR024932">
    <property type="entry name" value="ApbE"/>
</dbReference>
<dbReference type="PANTHER" id="PTHR30040">
    <property type="entry name" value="THIAMINE BIOSYNTHESIS LIPOPROTEIN APBE"/>
    <property type="match status" value="1"/>
</dbReference>